<feature type="active site" evidence="15">
    <location>
        <position position="73"/>
    </location>
</feature>
<keyword evidence="11 15" id="KW-0457">Lysine biosynthesis</keyword>
<evidence type="ECO:0000256" key="5">
    <source>
        <dbReference type="ARBA" id="ARBA00022391"/>
    </source>
</evidence>
<evidence type="ECO:0000313" key="17">
    <source>
        <dbReference type="EMBL" id="TVS96576.1"/>
    </source>
</evidence>
<feature type="binding site" evidence="15">
    <location>
        <position position="104"/>
    </location>
    <ligand>
        <name>Zn(2+)</name>
        <dbReference type="ChEBI" id="CHEBI:29105"/>
        <label>1</label>
    </ligand>
</feature>
<dbReference type="GO" id="GO:0006526">
    <property type="term" value="P:L-arginine biosynthetic process"/>
    <property type="evidence" value="ECO:0007669"/>
    <property type="project" value="TreeGrafter"/>
</dbReference>
<dbReference type="PANTHER" id="PTHR43808">
    <property type="entry name" value="ACETYLORNITHINE DEACETYLASE"/>
    <property type="match status" value="1"/>
</dbReference>
<feature type="binding site" evidence="15">
    <location>
        <position position="352"/>
    </location>
    <ligand>
        <name>Zn(2+)</name>
        <dbReference type="ChEBI" id="CHEBI:29105"/>
        <label>2</label>
    </ligand>
</feature>
<evidence type="ECO:0000256" key="15">
    <source>
        <dbReference type="HAMAP-Rule" id="MF_01690"/>
    </source>
</evidence>
<dbReference type="GO" id="GO:0050897">
    <property type="term" value="F:cobalt ion binding"/>
    <property type="evidence" value="ECO:0007669"/>
    <property type="project" value="UniProtKB-UniRule"/>
</dbReference>
<evidence type="ECO:0000256" key="1">
    <source>
        <dbReference type="ARBA" id="ARBA00005130"/>
    </source>
</evidence>
<comment type="subunit">
    <text evidence="3 15">Homodimer.</text>
</comment>
<feature type="binding site" evidence="15">
    <location>
        <position position="71"/>
    </location>
    <ligand>
        <name>Zn(2+)</name>
        <dbReference type="ChEBI" id="CHEBI:29105"/>
        <label>1</label>
    </ligand>
</feature>
<feature type="binding site" evidence="15">
    <location>
        <position position="104"/>
    </location>
    <ligand>
        <name>Zn(2+)</name>
        <dbReference type="ChEBI" id="CHEBI:29105"/>
        <label>2</label>
    </ligand>
</feature>
<dbReference type="GO" id="GO:0009089">
    <property type="term" value="P:lysine biosynthetic process via diaminopimelate"/>
    <property type="evidence" value="ECO:0007669"/>
    <property type="project" value="UniProtKB-UniRule"/>
</dbReference>
<dbReference type="Pfam" id="PF07687">
    <property type="entry name" value="M20_dimer"/>
    <property type="match status" value="1"/>
</dbReference>
<evidence type="ECO:0000256" key="9">
    <source>
        <dbReference type="ARBA" id="ARBA00022833"/>
    </source>
</evidence>
<evidence type="ECO:0000256" key="7">
    <source>
        <dbReference type="ARBA" id="ARBA00022723"/>
    </source>
</evidence>
<protein>
    <recommendedName>
        <fullName evidence="5 15">Succinyl-diaminopimelate desuccinylase</fullName>
        <shortName evidence="15">SDAP desuccinylase</shortName>
        <ecNumber evidence="4 15">3.5.1.18</ecNumber>
    </recommendedName>
    <alternativeName>
        <fullName evidence="13 15">N-succinyl-LL-2,6-diaminoheptanedioate amidohydrolase</fullName>
    </alternativeName>
</protein>
<dbReference type="HAMAP" id="MF_01690">
    <property type="entry name" value="DapE"/>
    <property type="match status" value="1"/>
</dbReference>
<comment type="function">
    <text evidence="15">Catalyzes the hydrolysis of N-succinyl-L,L-diaminopimelic acid (SDAP), forming succinate and LL-2,6-diaminopimelate (DAP), an intermediate involved in the bacterial biosynthesis of lysine and meso-diaminopimelic acid, an essential component of bacterial cell walls.</text>
</comment>
<evidence type="ECO:0000256" key="12">
    <source>
        <dbReference type="ARBA" id="ARBA00023285"/>
    </source>
</evidence>
<dbReference type="InterPro" id="IPR050072">
    <property type="entry name" value="Peptidase_M20A"/>
</dbReference>
<dbReference type="GO" id="GO:0019877">
    <property type="term" value="P:diaminopimelate biosynthetic process"/>
    <property type="evidence" value="ECO:0007669"/>
    <property type="project" value="UniProtKB-UniRule"/>
</dbReference>
<dbReference type="NCBIfam" id="NF009557">
    <property type="entry name" value="PRK13009.1"/>
    <property type="match status" value="1"/>
</dbReference>
<dbReference type="SUPFAM" id="SSF55031">
    <property type="entry name" value="Bacterial exopeptidase dimerisation domain"/>
    <property type="match status" value="1"/>
</dbReference>
<feature type="active site" description="Proton acceptor" evidence="15">
    <location>
        <position position="138"/>
    </location>
</feature>
<keyword evidence="6 15" id="KW-0028">Amino-acid biosynthesis</keyword>
<dbReference type="Pfam" id="PF01546">
    <property type="entry name" value="Peptidase_M20"/>
    <property type="match status" value="1"/>
</dbReference>
<evidence type="ECO:0000256" key="3">
    <source>
        <dbReference type="ARBA" id="ARBA00011738"/>
    </source>
</evidence>
<dbReference type="NCBIfam" id="TIGR01246">
    <property type="entry name" value="dapE_proteo"/>
    <property type="match status" value="1"/>
</dbReference>
<evidence type="ECO:0000259" key="16">
    <source>
        <dbReference type="Pfam" id="PF07687"/>
    </source>
</evidence>
<dbReference type="InterPro" id="IPR002933">
    <property type="entry name" value="Peptidase_M20"/>
</dbReference>
<comment type="cofactor">
    <cofactor evidence="15">
        <name>Zn(2+)</name>
        <dbReference type="ChEBI" id="CHEBI:29105"/>
    </cofactor>
    <cofactor evidence="15">
        <name>Co(2+)</name>
        <dbReference type="ChEBI" id="CHEBI:48828"/>
    </cofactor>
    <text evidence="15">Binds 2 Zn(2+) or Co(2+) ions per subunit.</text>
</comment>
<dbReference type="EC" id="3.5.1.18" evidence="4 15"/>
<feature type="domain" description="Peptidase M20 dimerisation" evidence="16">
    <location>
        <begin position="180"/>
        <end position="285"/>
    </location>
</feature>
<dbReference type="Proteomes" id="UP000218080">
    <property type="component" value="Unassembled WGS sequence"/>
</dbReference>
<name>A0A6C1U671_WOLPI</name>
<comment type="catalytic activity">
    <reaction evidence="14 15">
        <text>N-succinyl-(2S,6S)-2,6-diaminopimelate + H2O = (2S,6S)-2,6-diaminopimelate + succinate</text>
        <dbReference type="Rhea" id="RHEA:22608"/>
        <dbReference type="ChEBI" id="CHEBI:15377"/>
        <dbReference type="ChEBI" id="CHEBI:30031"/>
        <dbReference type="ChEBI" id="CHEBI:57609"/>
        <dbReference type="ChEBI" id="CHEBI:58087"/>
        <dbReference type="EC" id="3.5.1.18"/>
    </reaction>
</comment>
<keyword evidence="7 15" id="KW-0479">Metal-binding</keyword>
<feature type="binding site" evidence="15">
    <location>
        <position position="139"/>
    </location>
    <ligand>
        <name>Zn(2+)</name>
        <dbReference type="ChEBI" id="CHEBI:29105"/>
        <label>2</label>
    </ligand>
</feature>
<comment type="similarity">
    <text evidence="2 15">Belongs to the peptidase M20A family. DapE subfamily.</text>
</comment>
<evidence type="ECO:0000256" key="8">
    <source>
        <dbReference type="ARBA" id="ARBA00022801"/>
    </source>
</evidence>
<evidence type="ECO:0000256" key="6">
    <source>
        <dbReference type="ARBA" id="ARBA00022605"/>
    </source>
</evidence>
<keyword evidence="9 15" id="KW-0862">Zinc</keyword>
<keyword evidence="10 15" id="KW-0220">Diaminopimelate biosynthesis</keyword>
<reference evidence="17" key="1">
    <citation type="submission" date="2019-07" db="EMBL/GenBank/DDBJ databases">
        <title>Genome assemblies of Wolbachia strains wAlbA and wAlbB in wild caught Aedes albopictus specimens.</title>
        <authorList>
            <person name="Kulkarni A."/>
            <person name="Yu W."/>
            <person name="Xue R.-D."/>
            <person name="Ma Y."/>
            <person name="Xu J."/>
        </authorList>
    </citation>
    <scope>NUCLEOTIDE SEQUENCE</scope>
    <source>
        <strain evidence="17">HN2016</strain>
    </source>
</reference>
<evidence type="ECO:0000256" key="10">
    <source>
        <dbReference type="ARBA" id="ARBA00022915"/>
    </source>
</evidence>
<dbReference type="UniPathway" id="UPA00034">
    <property type="reaction ID" value="UER00021"/>
</dbReference>
<dbReference type="Gene3D" id="3.40.630.10">
    <property type="entry name" value="Zn peptidases"/>
    <property type="match status" value="2"/>
</dbReference>
<dbReference type="GO" id="GO:0009014">
    <property type="term" value="F:succinyl-diaminopimelate desuccinylase activity"/>
    <property type="evidence" value="ECO:0007669"/>
    <property type="project" value="UniProtKB-UniRule"/>
</dbReference>
<comment type="pathway">
    <text evidence="1 15">Amino-acid biosynthesis; L-lysine biosynthesis via DAP pathway; LL-2,6-diaminopimelate from (S)-tetrahydrodipicolinate (succinylase route): step 3/3.</text>
</comment>
<evidence type="ECO:0000256" key="11">
    <source>
        <dbReference type="ARBA" id="ARBA00023154"/>
    </source>
</evidence>
<evidence type="ECO:0000256" key="4">
    <source>
        <dbReference type="ARBA" id="ARBA00011921"/>
    </source>
</evidence>
<feature type="binding site" evidence="15">
    <location>
        <position position="167"/>
    </location>
    <ligand>
        <name>Zn(2+)</name>
        <dbReference type="ChEBI" id="CHEBI:29105"/>
        <label>1</label>
    </ligand>
</feature>
<dbReference type="SUPFAM" id="SSF53187">
    <property type="entry name" value="Zn-dependent exopeptidases"/>
    <property type="match status" value="1"/>
</dbReference>
<dbReference type="PANTHER" id="PTHR43808:SF31">
    <property type="entry name" value="N-ACETYL-L-CITRULLINE DEACETYLASE"/>
    <property type="match status" value="1"/>
</dbReference>
<evidence type="ECO:0000256" key="2">
    <source>
        <dbReference type="ARBA" id="ARBA00006746"/>
    </source>
</evidence>
<sequence length="401" mass="44080">MKIDPVELTKKLISFESITPRDGGAIEHIATIFKKSGFDCEILEFGDDGTKVKNLYAKYINGVPNLCFAGHVDVVPPGQLKDWAFGPFNPEVRDGMLYGRGAADMKSGIAAFIAAMANLIAEKFQFNGSISALITSAEESTEKYGTKAVLEWMKSKQKKIDFCVVAEPTSSEKLGDTIKIGRRGSVTFELICHGKQGHVAYPDLADNPIYKVISILSKVKNTTFDHGNKYFQPSHCEVTTIDVGNNTSNLIPSSATTRFNIRYNDTQTPDGLYKLIDEICSSVTNDYKLSMHSSRDVFLSTPDRNTDIMLDAINKVTSIDAVLSTSGGTSDAAFIKDVCSVIEFGIINKTAHQINECVLVNDIHKLTAIYKEFIKNYFYPTNKILNQINVIGNTPDGPLLA</sequence>
<keyword evidence="8 15" id="KW-0378">Hydrolase</keyword>
<comment type="caution">
    <text evidence="17">The sequence shown here is derived from an EMBL/GenBank/DDBJ whole genome shotgun (WGS) entry which is preliminary data.</text>
</comment>
<keyword evidence="12 15" id="KW-0170">Cobalt</keyword>
<dbReference type="AlphaFoldDB" id="A0A6C1U671"/>
<dbReference type="InterPro" id="IPR005941">
    <property type="entry name" value="DapE_proteobac"/>
</dbReference>
<dbReference type="GO" id="GO:0008270">
    <property type="term" value="F:zinc ion binding"/>
    <property type="evidence" value="ECO:0007669"/>
    <property type="project" value="UniProtKB-UniRule"/>
</dbReference>
<organism evidence="17">
    <name type="scientific">Wolbachia pipientis</name>
    <dbReference type="NCBI Taxonomy" id="955"/>
    <lineage>
        <taxon>Bacteria</taxon>
        <taxon>Pseudomonadati</taxon>
        <taxon>Pseudomonadota</taxon>
        <taxon>Alphaproteobacteria</taxon>
        <taxon>Rickettsiales</taxon>
        <taxon>Anaplasmataceae</taxon>
        <taxon>Wolbachieae</taxon>
        <taxon>Wolbachia</taxon>
    </lineage>
</organism>
<accession>A0A6C1U671</accession>
<dbReference type="CDD" id="cd03891">
    <property type="entry name" value="M20_DapE_proteobac"/>
    <property type="match status" value="1"/>
</dbReference>
<evidence type="ECO:0000256" key="14">
    <source>
        <dbReference type="ARBA" id="ARBA00051301"/>
    </source>
</evidence>
<dbReference type="InterPro" id="IPR036264">
    <property type="entry name" value="Bact_exopeptidase_dim_dom"/>
</dbReference>
<evidence type="ECO:0000256" key="13">
    <source>
        <dbReference type="ARBA" id="ARBA00031891"/>
    </source>
</evidence>
<dbReference type="GO" id="GO:0008777">
    <property type="term" value="F:acetylornithine deacetylase activity"/>
    <property type="evidence" value="ECO:0007669"/>
    <property type="project" value="TreeGrafter"/>
</dbReference>
<dbReference type="InterPro" id="IPR011650">
    <property type="entry name" value="Peptidase_M20_dimer"/>
</dbReference>
<gene>
    <name evidence="15 17" type="primary">dapE</name>
    <name evidence="17" type="ORF">COM42_002555</name>
</gene>
<dbReference type="EMBL" id="NWVJ02000133">
    <property type="protein sequence ID" value="TVS96576.1"/>
    <property type="molecule type" value="Genomic_DNA"/>
</dbReference>
<proteinExistence type="inferred from homology"/>